<evidence type="ECO:0000256" key="2">
    <source>
        <dbReference type="ARBA" id="ARBA00038766"/>
    </source>
</evidence>
<comment type="similarity">
    <text evidence="1">Belongs to the arrestin family.</text>
</comment>
<evidence type="ECO:0000256" key="3">
    <source>
        <dbReference type="SAM" id="MobiDB-lite"/>
    </source>
</evidence>
<dbReference type="eggNOG" id="KOG3780">
    <property type="taxonomic scope" value="Eukaryota"/>
</dbReference>
<dbReference type="GO" id="GO:0030674">
    <property type="term" value="F:protein-macromolecule adaptor activity"/>
    <property type="evidence" value="ECO:0007669"/>
    <property type="project" value="TreeGrafter"/>
</dbReference>
<dbReference type="InterPro" id="IPR050357">
    <property type="entry name" value="Arrestin_domain-protein"/>
</dbReference>
<evidence type="ECO:0000313" key="5">
    <source>
        <dbReference type="EMBL" id="EKD15273.1"/>
    </source>
</evidence>
<dbReference type="OrthoDB" id="2333384at2759"/>
<keyword evidence="6" id="KW-1185">Reference proteome</keyword>
<feature type="region of interest" description="Disordered" evidence="3">
    <location>
        <begin position="575"/>
        <end position="618"/>
    </location>
</feature>
<reference evidence="5 6" key="1">
    <citation type="journal article" date="2012" name="BMC Genomics">
        <title>Sequencing the genome of Marssonina brunnea reveals fungus-poplar co-evolution.</title>
        <authorList>
            <person name="Zhu S."/>
            <person name="Cao Y.-Z."/>
            <person name="Jiang C."/>
            <person name="Tan B.-Y."/>
            <person name="Wang Z."/>
            <person name="Feng S."/>
            <person name="Zhang L."/>
            <person name="Su X.-H."/>
            <person name="Brejova B."/>
            <person name="Vinar T."/>
            <person name="Xu M."/>
            <person name="Wang M.-X."/>
            <person name="Zhang S.-G."/>
            <person name="Huang M.-R."/>
            <person name="Wu R."/>
            <person name="Zhou Y."/>
        </authorList>
    </citation>
    <scope>NUCLEOTIDE SEQUENCE [LARGE SCALE GENOMIC DNA]</scope>
    <source>
        <strain evidence="5 6">MB_m1</strain>
    </source>
</reference>
<dbReference type="Gene3D" id="2.60.40.640">
    <property type="match status" value="1"/>
</dbReference>
<dbReference type="InterPro" id="IPR011021">
    <property type="entry name" value="Arrestin-like_N"/>
</dbReference>
<sequence>MPSFFGVTAGRNPGPSLFEIRLENEFIVLRGGVDDAASQLLKGTVILCLPQAQNVQDVHLRMTGDLKLGWRIQTDTPNNGNQTFGNCENSNIFIHRWTPFVANTGGSNSRNVNLPSGNYEWPFELVIPGNMAESVEGQTDSHITYKLKATVARGKFAHDWHAYKRVRIVRTLDPSALELAHAMTVENIWANKIMYEINIPQKAIVFGTAIVVIMRFTSLLKGLVIGKILCQLLESHEVTMPRTSTRSEKVISITKDIKNWEFELTDEHYEEAMDEEGRNGYTLKESMELPKTLSECMQDVNVHGIKIRHKVKFIVALHNPDGHTSELRATLPVTLFISPNKPLNENGELIDQTPMAANLSMGVGQHAPPLYGEHVLDQLYAGLSPPGIMSPAPGSAINTAINTPYVDLSRNGSRENLASLDGIAGLTAAFAPAALSSRLQNLDLSANSRNRSFGRLHGSGSNTPSTQRHPENEPSQFELPHTDLNSDDPLGPQASDEQHRRAPGLRSGQQTPDPGTSGIRSGQQTPSPGTPGTRSGQQTTNLGDLSRVPSYDTAVRTPVRGISYTDVVPDYNYAISAPPSPERGFSSPATHRERRRHPPTQHTPIHPPLPVANDNGNH</sequence>
<dbReference type="PANTHER" id="PTHR11188:SF17">
    <property type="entry name" value="FI21816P1"/>
    <property type="match status" value="1"/>
</dbReference>
<dbReference type="AlphaFoldDB" id="K1X3J0"/>
<dbReference type="InterPro" id="IPR011022">
    <property type="entry name" value="Arrestin_C-like"/>
</dbReference>
<dbReference type="GO" id="GO:0005886">
    <property type="term" value="C:plasma membrane"/>
    <property type="evidence" value="ECO:0007669"/>
    <property type="project" value="TreeGrafter"/>
</dbReference>
<dbReference type="PANTHER" id="PTHR11188">
    <property type="entry name" value="ARRESTIN DOMAIN CONTAINING PROTEIN"/>
    <property type="match status" value="1"/>
</dbReference>
<dbReference type="SMART" id="SM01017">
    <property type="entry name" value="Arrestin_C"/>
    <property type="match status" value="1"/>
</dbReference>
<proteinExistence type="inferred from homology"/>
<name>K1X3J0_MARBU</name>
<dbReference type="GO" id="GO:0070086">
    <property type="term" value="P:ubiquitin-dependent endocytosis"/>
    <property type="evidence" value="ECO:0007669"/>
    <property type="project" value="TreeGrafter"/>
</dbReference>
<dbReference type="OMA" id="GMATPFH"/>
<dbReference type="GO" id="GO:0031625">
    <property type="term" value="F:ubiquitin protein ligase binding"/>
    <property type="evidence" value="ECO:0007669"/>
    <property type="project" value="TreeGrafter"/>
</dbReference>
<dbReference type="GeneID" id="18762424"/>
<dbReference type="InParanoid" id="K1X3J0"/>
<dbReference type="KEGG" id="mbe:MBM_06489"/>
<feature type="region of interest" description="Disordered" evidence="3">
    <location>
        <begin position="450"/>
        <end position="552"/>
    </location>
</feature>
<evidence type="ECO:0000313" key="6">
    <source>
        <dbReference type="Proteomes" id="UP000006753"/>
    </source>
</evidence>
<dbReference type="FunCoup" id="K1X3J0">
    <property type="interactions" value="76"/>
</dbReference>
<comment type="subunit">
    <text evidence="2">Interacts with hulA.</text>
</comment>
<dbReference type="Pfam" id="PF02752">
    <property type="entry name" value="Arrestin_C"/>
    <property type="match status" value="1"/>
</dbReference>
<dbReference type="HOGENOM" id="CLU_018982_2_0_1"/>
<dbReference type="Proteomes" id="UP000006753">
    <property type="component" value="Unassembled WGS sequence"/>
</dbReference>
<dbReference type="GO" id="GO:0005829">
    <property type="term" value="C:cytosol"/>
    <property type="evidence" value="ECO:0007669"/>
    <property type="project" value="TreeGrafter"/>
</dbReference>
<dbReference type="InterPro" id="IPR014752">
    <property type="entry name" value="Arrestin-like_C"/>
</dbReference>
<evidence type="ECO:0000256" key="1">
    <source>
        <dbReference type="ARBA" id="ARBA00005298"/>
    </source>
</evidence>
<organism evidence="5 6">
    <name type="scientific">Marssonina brunnea f. sp. multigermtubi (strain MB_m1)</name>
    <name type="common">Marssonina leaf spot fungus</name>
    <dbReference type="NCBI Taxonomy" id="1072389"/>
    <lineage>
        <taxon>Eukaryota</taxon>
        <taxon>Fungi</taxon>
        <taxon>Dikarya</taxon>
        <taxon>Ascomycota</taxon>
        <taxon>Pezizomycotina</taxon>
        <taxon>Leotiomycetes</taxon>
        <taxon>Helotiales</taxon>
        <taxon>Drepanopezizaceae</taxon>
        <taxon>Drepanopeziza</taxon>
    </lineage>
</organism>
<evidence type="ECO:0000259" key="4">
    <source>
        <dbReference type="SMART" id="SM01017"/>
    </source>
</evidence>
<dbReference type="EMBL" id="JH921442">
    <property type="protein sequence ID" value="EKD15273.1"/>
    <property type="molecule type" value="Genomic_DNA"/>
</dbReference>
<gene>
    <name evidence="5" type="ORF">MBM_06489</name>
</gene>
<feature type="compositionally biased region" description="Polar residues" evidence="3">
    <location>
        <begin position="507"/>
        <end position="543"/>
    </location>
</feature>
<accession>K1X3J0</accession>
<feature type="domain" description="Arrestin C-terminal-like" evidence="4">
    <location>
        <begin position="189"/>
        <end position="340"/>
    </location>
</feature>
<dbReference type="Pfam" id="PF00339">
    <property type="entry name" value="Arrestin_N"/>
    <property type="match status" value="1"/>
</dbReference>
<protein>
    <submittedName>
        <fullName evidence="5">Arrestin domain-containing protein</fullName>
    </submittedName>
</protein>
<dbReference type="STRING" id="1072389.K1X3J0"/>